<feature type="region of interest" description="Disordered" evidence="5">
    <location>
        <begin position="160"/>
        <end position="179"/>
    </location>
</feature>
<evidence type="ECO:0000313" key="8">
    <source>
        <dbReference type="EMBL" id="OPA75552.1"/>
    </source>
</evidence>
<dbReference type="Proteomes" id="UP000190188">
    <property type="component" value="Unassembled WGS sequence"/>
</dbReference>
<dbReference type="SUPFAM" id="SSF158430">
    <property type="entry name" value="Bacillus cereus metalloprotein-like"/>
    <property type="match status" value="1"/>
</dbReference>
<comment type="caution">
    <text evidence="8">The sequence shown here is derived from an EMBL/GenBank/DDBJ whole genome shotgun (WGS) entry which is preliminary data.</text>
</comment>
<dbReference type="AlphaFoldDB" id="A0A1T2X6T8"/>
<dbReference type="InterPro" id="IPR036324">
    <property type="entry name" value="Mn/Fe_SOD_N_sf"/>
</dbReference>
<evidence type="ECO:0000313" key="9">
    <source>
        <dbReference type="Proteomes" id="UP000190188"/>
    </source>
</evidence>
<dbReference type="PRINTS" id="PR01703">
    <property type="entry name" value="MNSODISMTASE"/>
</dbReference>
<evidence type="ECO:0000256" key="1">
    <source>
        <dbReference type="ARBA" id="ARBA00008714"/>
    </source>
</evidence>
<dbReference type="FunFam" id="1.10.287.990:FF:000001">
    <property type="entry name" value="Superoxide dismutase"/>
    <property type="match status" value="1"/>
</dbReference>
<comment type="similarity">
    <text evidence="1">Belongs to the iron/manganese superoxide dismutase family.</text>
</comment>
<evidence type="ECO:0000256" key="2">
    <source>
        <dbReference type="ARBA" id="ARBA00012682"/>
    </source>
</evidence>
<dbReference type="InterPro" id="IPR001189">
    <property type="entry name" value="Mn/Fe_SOD"/>
</dbReference>
<evidence type="ECO:0000259" key="6">
    <source>
        <dbReference type="Pfam" id="PF00081"/>
    </source>
</evidence>
<proteinExistence type="inferred from homology"/>
<evidence type="ECO:0000256" key="3">
    <source>
        <dbReference type="ARBA" id="ARBA00022723"/>
    </source>
</evidence>
<gene>
    <name evidence="8" type="ORF">BVG16_19600</name>
</gene>
<dbReference type="Pfam" id="PF00081">
    <property type="entry name" value="Sod_Fe_N"/>
    <property type="match status" value="1"/>
</dbReference>
<evidence type="ECO:0000256" key="5">
    <source>
        <dbReference type="SAM" id="MobiDB-lite"/>
    </source>
</evidence>
<dbReference type="SUPFAM" id="SSF46609">
    <property type="entry name" value="Fe,Mn superoxide dismutase (SOD), N-terminal domain"/>
    <property type="match status" value="1"/>
</dbReference>
<dbReference type="Gene3D" id="1.10.287.990">
    <property type="entry name" value="Fe,Mn superoxide dismutase (SOD) domain"/>
    <property type="match status" value="1"/>
</dbReference>
<evidence type="ECO:0000259" key="7">
    <source>
        <dbReference type="Pfam" id="PF02777"/>
    </source>
</evidence>
<dbReference type="InterPro" id="IPR050265">
    <property type="entry name" value="Fe/Mn_Superoxide_Dismutase"/>
</dbReference>
<dbReference type="InterPro" id="IPR019831">
    <property type="entry name" value="Mn/Fe_SOD_N"/>
</dbReference>
<dbReference type="Gene3D" id="3.55.40.20">
    <property type="entry name" value="Iron/manganese superoxide dismutase, C-terminal domain"/>
    <property type="match status" value="1"/>
</dbReference>
<dbReference type="PANTHER" id="PTHR11404">
    <property type="entry name" value="SUPEROXIDE DISMUTASE 2"/>
    <property type="match status" value="1"/>
</dbReference>
<dbReference type="PANTHER" id="PTHR11404:SF6">
    <property type="entry name" value="SUPEROXIDE DISMUTASE [MN], MITOCHONDRIAL"/>
    <property type="match status" value="1"/>
</dbReference>
<keyword evidence="3" id="KW-0479">Metal-binding</keyword>
<sequence length="419" mass="49146">MLFVYGALMPLRVLEEILLWKTQEKDNIDLIQKSLPTLEPQYVAWLSQWEQVINKTIDYTPYYIHKLLQAQPPYPEELQHQVDFLLNTAISQSVEFMKQLRQIMESSPAIQRNPLIQIMLRRILQQSEYFILAMQPVVNPSVGLQPAPSVEAEREEAEAVHVPQNHGHTNPAPIQDNLYREDAAEANPDEARREKIWSDFMKKDPVEEPRTPVPIGGHRLPPLPYPYNALEPHIDEMTMQIHHDKHHKTYVDGLNKAELSLADSRNKGNYDFIKYWENELAFNGSGHYLHTLFWDIMSPNGGGKPEGELLEQLNQDYGSYEQFKAQFTAAAEKVEGSGWTILVWSPRSGRTQILQAEKHQNLTQWDNIPLLPLDVWEHAYYLKYQNNRPKYIENWWYVICWPEVAERYKKARQLKWQPW</sequence>
<dbReference type="InterPro" id="IPR019833">
    <property type="entry name" value="Mn/Fe_SOD_BS"/>
</dbReference>
<dbReference type="EMBL" id="MSZX01000008">
    <property type="protein sequence ID" value="OPA75552.1"/>
    <property type="molecule type" value="Genomic_DNA"/>
</dbReference>
<dbReference type="GO" id="GO:0004784">
    <property type="term" value="F:superoxide dismutase activity"/>
    <property type="evidence" value="ECO:0007669"/>
    <property type="project" value="UniProtKB-EC"/>
</dbReference>
<keyword evidence="9" id="KW-1185">Reference proteome</keyword>
<accession>A0A1T2X6T8</accession>
<name>A0A1T2X6T8_9BACL</name>
<dbReference type="RefSeq" id="WP_078500770.1">
    <property type="nucleotide sequence ID" value="NZ_MSZX01000008.1"/>
</dbReference>
<dbReference type="FunFam" id="3.55.40.20:FF:000004">
    <property type="entry name" value="Superoxide dismutase [Fe]"/>
    <property type="match status" value="1"/>
</dbReference>
<dbReference type="SUPFAM" id="SSF54719">
    <property type="entry name" value="Fe,Mn superoxide dismutase (SOD), C-terminal domain"/>
    <property type="match status" value="1"/>
</dbReference>
<dbReference type="InterPro" id="IPR019832">
    <property type="entry name" value="Mn/Fe_SOD_C"/>
</dbReference>
<feature type="domain" description="Manganese/iron superoxide dismutase C-terminal" evidence="7">
    <location>
        <begin position="305"/>
        <end position="407"/>
    </location>
</feature>
<dbReference type="InterPro" id="IPR036314">
    <property type="entry name" value="SOD_C_sf"/>
</dbReference>
<dbReference type="PROSITE" id="PS00088">
    <property type="entry name" value="SOD_MN"/>
    <property type="match status" value="1"/>
</dbReference>
<evidence type="ECO:0000256" key="4">
    <source>
        <dbReference type="ARBA" id="ARBA00023002"/>
    </source>
</evidence>
<dbReference type="EC" id="1.15.1.1" evidence="2"/>
<reference evidence="8 9" key="1">
    <citation type="submission" date="2017-01" db="EMBL/GenBank/DDBJ databases">
        <title>Genome analysis of Paenibacillus selenitrireducens ES3-24.</title>
        <authorList>
            <person name="Xu D."/>
            <person name="Yao R."/>
            <person name="Zheng S."/>
        </authorList>
    </citation>
    <scope>NUCLEOTIDE SEQUENCE [LARGE SCALE GENOMIC DNA]</scope>
    <source>
        <strain evidence="8 9">ES3-24</strain>
    </source>
</reference>
<keyword evidence="4" id="KW-0560">Oxidoreductase</keyword>
<dbReference type="GO" id="GO:0046872">
    <property type="term" value="F:metal ion binding"/>
    <property type="evidence" value="ECO:0007669"/>
    <property type="project" value="UniProtKB-KW"/>
</dbReference>
<feature type="domain" description="Manganese/iron superoxide dismutase N-terminal" evidence="6">
    <location>
        <begin position="218"/>
        <end position="298"/>
    </location>
</feature>
<dbReference type="Gene3D" id="1.20.1260.120">
    <property type="entry name" value="Protein of unknown function DUF2935"/>
    <property type="match status" value="1"/>
</dbReference>
<dbReference type="STRING" id="1324314.BVG16_19600"/>
<dbReference type="OrthoDB" id="9803125at2"/>
<dbReference type="Pfam" id="PF02777">
    <property type="entry name" value="Sod_Fe_C"/>
    <property type="match status" value="1"/>
</dbReference>
<protein>
    <recommendedName>
        <fullName evidence="2">superoxide dismutase</fullName>
        <ecNumber evidence="2">1.15.1.1</ecNumber>
    </recommendedName>
</protein>
<organism evidence="8 9">
    <name type="scientific">Paenibacillus selenitireducens</name>
    <dbReference type="NCBI Taxonomy" id="1324314"/>
    <lineage>
        <taxon>Bacteria</taxon>
        <taxon>Bacillati</taxon>
        <taxon>Bacillota</taxon>
        <taxon>Bacilli</taxon>
        <taxon>Bacillales</taxon>
        <taxon>Paenibacillaceae</taxon>
        <taxon>Paenibacillus</taxon>
    </lineage>
</organism>